<gene>
    <name evidence="1" type="ORF">KPL71_015382</name>
</gene>
<accession>A0ACB8KIJ9</accession>
<dbReference type="EMBL" id="CM039174">
    <property type="protein sequence ID" value="KAH9754230.1"/>
    <property type="molecule type" value="Genomic_DNA"/>
</dbReference>
<name>A0ACB8KIJ9_CITSI</name>
<evidence type="ECO:0000313" key="2">
    <source>
        <dbReference type="Proteomes" id="UP000829398"/>
    </source>
</evidence>
<comment type="caution">
    <text evidence="1">The sequence shown here is derived from an EMBL/GenBank/DDBJ whole genome shotgun (WGS) entry which is preliminary data.</text>
</comment>
<proteinExistence type="predicted"/>
<protein>
    <submittedName>
        <fullName evidence="1">Disease resistance protein</fullName>
    </submittedName>
</protein>
<keyword evidence="2" id="KW-1185">Reference proteome</keyword>
<evidence type="ECO:0000313" key="1">
    <source>
        <dbReference type="EMBL" id="KAH9754230.1"/>
    </source>
</evidence>
<organism evidence="1 2">
    <name type="scientific">Citrus sinensis</name>
    <name type="common">Sweet orange</name>
    <name type="synonym">Citrus aurantium var. sinensis</name>
    <dbReference type="NCBI Taxonomy" id="2711"/>
    <lineage>
        <taxon>Eukaryota</taxon>
        <taxon>Viridiplantae</taxon>
        <taxon>Streptophyta</taxon>
        <taxon>Embryophyta</taxon>
        <taxon>Tracheophyta</taxon>
        <taxon>Spermatophyta</taxon>
        <taxon>Magnoliopsida</taxon>
        <taxon>eudicotyledons</taxon>
        <taxon>Gunneridae</taxon>
        <taxon>Pentapetalae</taxon>
        <taxon>rosids</taxon>
        <taxon>malvids</taxon>
        <taxon>Sapindales</taxon>
        <taxon>Rutaceae</taxon>
        <taxon>Aurantioideae</taxon>
        <taxon>Citrus</taxon>
    </lineage>
</organism>
<sequence length="800" mass="91496">MAEIILTIVVEVVKCLAPPAYHQISYLRESKYMSNLQNLKTEVDDLKSERVRTEHQVDEAKRKGEEIEENVENWLARANNVIEAADNFTKDEATANKRCFRGLCPNLKTRRRLSKEAERQKEAVVNVRDARRFDRISYCTAPEDIRLISNKDYEPFESRMFTLRNILSALEDPDVDMLGIYGMGGIGKTMLAEEIARKVKSDKLFDQVVFVEVSQNQDIRKIQGEIADKLGLKFHEESESGRANSLFKRIKAEKKILIILDNIWENLNLRVVGIPHGDGHKGCKVLLTARSLDVLSGKMDSRPNFSIGVLNEEEAWNLFKKMAGDYIEGSEFQSVARDVAKECAGLPVSVVTIARALRNKRLFEWKDTLKQLRRPSSTNFEDIQPTAYKAIELSYNKLEGEELKNIFLLIGYTAIASIDDLLMCGMGLGLFQGVNKMEEARARVRTLVHKLKASCMLLDHISKSEEFFSMHDVVRDVATSIAFREQNALTATNEQVGGFREWSDESAVKLYTSIVLHDIKTNVLPEVVECPQLKLLFIRADKESSSLTIPNNFFKRMMQVRVVNLTYMNLLSLPSTLGILSNLRALSLCYCKLLDISVIGDLKKLEILCLRGSDIKQLPIEVGQLTWLTLLDLRECRKLEVIPPNVLSNLSHLEELYMGPISFQKWEVEVEGVKNASLEELKHLPNLTSLELDIHDVNTLPRGLFLEKLEKYRIRSGDWYWESTNIWRREFRLRLNNKICLKDWLILQLQGIEDLELHELQEQDVNYFANELVRVGSSQLKFLGIHGCRDALNPSAESKV</sequence>
<dbReference type="Proteomes" id="UP000829398">
    <property type="component" value="Chromosome 5"/>
</dbReference>
<reference evidence="2" key="1">
    <citation type="journal article" date="2023" name="Hortic. Res.">
        <title>A chromosome-level phased genome enabling allele-level studies in sweet orange: a case study on citrus Huanglongbing tolerance.</title>
        <authorList>
            <person name="Wu B."/>
            <person name="Yu Q."/>
            <person name="Deng Z."/>
            <person name="Duan Y."/>
            <person name="Luo F."/>
            <person name="Gmitter F. Jr."/>
        </authorList>
    </citation>
    <scope>NUCLEOTIDE SEQUENCE [LARGE SCALE GENOMIC DNA]</scope>
    <source>
        <strain evidence="2">cv. Valencia</strain>
    </source>
</reference>